<evidence type="ECO:0000313" key="3">
    <source>
        <dbReference type="Proteomes" id="UP000031014"/>
    </source>
</evidence>
<evidence type="ECO:0000256" key="1">
    <source>
        <dbReference type="SAM" id="Phobius"/>
    </source>
</evidence>
<keyword evidence="1" id="KW-1133">Transmembrane helix</keyword>
<feature type="transmembrane region" description="Helical" evidence="1">
    <location>
        <begin position="85"/>
        <end position="105"/>
    </location>
</feature>
<feature type="transmembrane region" description="Helical" evidence="1">
    <location>
        <begin position="117"/>
        <end position="144"/>
    </location>
</feature>
<accession>A0A0A8X5U9</accession>
<feature type="transmembrane region" description="Helical" evidence="1">
    <location>
        <begin position="59"/>
        <end position="79"/>
    </location>
</feature>
<reference evidence="2 3" key="1">
    <citation type="submission" date="2013-06" db="EMBL/GenBank/DDBJ databases">
        <title>Whole genome shotgun sequence of Bacillus selenatarsenatis SF-1.</title>
        <authorList>
            <person name="Kuroda M."/>
            <person name="Sei K."/>
            <person name="Yamashita M."/>
            <person name="Ike M."/>
        </authorList>
    </citation>
    <scope>NUCLEOTIDE SEQUENCE [LARGE SCALE GENOMIC DNA]</scope>
    <source>
        <strain evidence="2 3">SF-1</strain>
    </source>
</reference>
<feature type="transmembrane region" description="Helical" evidence="1">
    <location>
        <begin position="164"/>
        <end position="186"/>
    </location>
</feature>
<feature type="transmembrane region" description="Helical" evidence="1">
    <location>
        <begin position="7"/>
        <end position="27"/>
    </location>
</feature>
<dbReference type="RefSeq" id="WP_041966387.1">
    <property type="nucleotide sequence ID" value="NZ_BASE01000064.1"/>
</dbReference>
<dbReference type="InterPro" id="IPR012651">
    <property type="entry name" value="Thia_Transptr_ThiT"/>
</dbReference>
<keyword evidence="3" id="KW-1185">Reference proteome</keyword>
<dbReference type="GO" id="GO:0015234">
    <property type="term" value="F:thiamine transmembrane transporter activity"/>
    <property type="evidence" value="ECO:0007669"/>
    <property type="project" value="InterPro"/>
</dbReference>
<dbReference type="AlphaFoldDB" id="A0A0A8X5U9"/>
<dbReference type="EMBL" id="BASE01000064">
    <property type="protein sequence ID" value="GAM14654.1"/>
    <property type="molecule type" value="Genomic_DNA"/>
</dbReference>
<keyword evidence="1" id="KW-0472">Membrane</keyword>
<keyword evidence="1" id="KW-0812">Transmembrane</keyword>
<evidence type="ECO:0000313" key="2">
    <source>
        <dbReference type="EMBL" id="GAM14654.1"/>
    </source>
</evidence>
<dbReference type="Proteomes" id="UP000031014">
    <property type="component" value="Unassembled WGS sequence"/>
</dbReference>
<dbReference type="NCBIfam" id="TIGR02357">
    <property type="entry name" value="ECF_ThiT_YuaJ"/>
    <property type="match status" value="1"/>
</dbReference>
<name>A0A0A8X5U9_MESS1</name>
<dbReference type="OrthoDB" id="9795813at2"/>
<proteinExistence type="predicted"/>
<feature type="transmembrane region" description="Helical" evidence="1">
    <location>
        <begin position="33"/>
        <end position="52"/>
    </location>
</feature>
<organism evidence="2 3">
    <name type="scientific">Mesobacillus selenatarsenatis (strain DSM 18680 / JCM 14380 / FERM P-15431 / SF-1)</name>
    <dbReference type="NCBI Taxonomy" id="1321606"/>
    <lineage>
        <taxon>Bacteria</taxon>
        <taxon>Bacillati</taxon>
        <taxon>Bacillota</taxon>
        <taxon>Bacilli</taxon>
        <taxon>Bacillales</taxon>
        <taxon>Bacillaceae</taxon>
        <taxon>Mesobacillus</taxon>
    </lineage>
</organism>
<gene>
    <name evidence="2" type="ORF">SAMD00020551_2807</name>
</gene>
<dbReference type="Gene3D" id="1.10.1760.20">
    <property type="match status" value="1"/>
</dbReference>
<protein>
    <submittedName>
        <fullName evidence="2">Substrate-specific component ThiT of thiamin ECF transporter</fullName>
    </submittedName>
</protein>
<dbReference type="GO" id="GO:0005886">
    <property type="term" value="C:plasma membrane"/>
    <property type="evidence" value="ECO:0007669"/>
    <property type="project" value="InterPro"/>
</dbReference>
<sequence>MKQKQTLFLVEIAVFSALAYLLDLFSGFIFSRIWPQGGSVSIAMVPVFLMAFRWGVKGGAITGLLLGLLQFILGFSQIYHPVQGLIDYLVAFTVLGIAGIFARQIKDSIQNSDKKKWIGFIIAGTFIGSLLRFIAHFFSGWIFFGVWAPEGQQAWLYSIIYNGTYMIPSMILSAIIVILVIGNAPARMVKSTQIRNKNDVKES</sequence>
<dbReference type="STRING" id="1321606.SAMD00020551_2807"/>
<dbReference type="Pfam" id="PF09515">
    <property type="entry name" value="Thia_YuaJ"/>
    <property type="match status" value="1"/>
</dbReference>
<comment type="caution">
    <text evidence="2">The sequence shown here is derived from an EMBL/GenBank/DDBJ whole genome shotgun (WGS) entry which is preliminary data.</text>
</comment>